<reference evidence="1" key="1">
    <citation type="submission" date="2020-06" db="EMBL/GenBank/DDBJ databases">
        <authorList>
            <person name="Li T."/>
            <person name="Hu X."/>
            <person name="Zhang T."/>
            <person name="Song X."/>
            <person name="Zhang H."/>
            <person name="Dai N."/>
            <person name="Sheng W."/>
            <person name="Hou X."/>
            <person name="Wei L."/>
        </authorList>
    </citation>
    <scope>NUCLEOTIDE SEQUENCE</scope>
    <source>
        <strain evidence="1">KEN8</strain>
        <tissue evidence="1">Leaf</tissue>
    </source>
</reference>
<name>A0AAW2NH27_9LAMI</name>
<comment type="caution">
    <text evidence="1">The sequence shown here is derived from an EMBL/GenBank/DDBJ whole genome shotgun (WGS) entry which is preliminary data.</text>
</comment>
<dbReference type="EMBL" id="JACGWM010000011">
    <property type="protein sequence ID" value="KAL0342483.1"/>
    <property type="molecule type" value="Genomic_DNA"/>
</dbReference>
<accession>A0AAW2NH27</accession>
<evidence type="ECO:0008006" key="2">
    <source>
        <dbReference type="Google" id="ProtNLM"/>
    </source>
</evidence>
<organism evidence="1">
    <name type="scientific">Sesamum calycinum</name>
    <dbReference type="NCBI Taxonomy" id="2727403"/>
    <lineage>
        <taxon>Eukaryota</taxon>
        <taxon>Viridiplantae</taxon>
        <taxon>Streptophyta</taxon>
        <taxon>Embryophyta</taxon>
        <taxon>Tracheophyta</taxon>
        <taxon>Spermatophyta</taxon>
        <taxon>Magnoliopsida</taxon>
        <taxon>eudicotyledons</taxon>
        <taxon>Gunneridae</taxon>
        <taxon>Pentapetalae</taxon>
        <taxon>asterids</taxon>
        <taxon>lamiids</taxon>
        <taxon>Lamiales</taxon>
        <taxon>Pedaliaceae</taxon>
        <taxon>Sesamum</taxon>
    </lineage>
</organism>
<dbReference type="SUPFAM" id="SSF52047">
    <property type="entry name" value="RNI-like"/>
    <property type="match status" value="1"/>
</dbReference>
<dbReference type="Gene3D" id="3.80.10.10">
    <property type="entry name" value="Ribonuclease Inhibitor"/>
    <property type="match status" value="1"/>
</dbReference>
<evidence type="ECO:0000313" key="1">
    <source>
        <dbReference type="EMBL" id="KAL0342483.1"/>
    </source>
</evidence>
<dbReference type="PANTHER" id="PTHR15140:SF33">
    <property type="entry name" value="LATE BLIGHT RESISTANCE PROTEIN HOMOLOG R1A-3 ISOFORM X1"/>
    <property type="match status" value="1"/>
</dbReference>
<reference evidence="1" key="2">
    <citation type="journal article" date="2024" name="Plant">
        <title>Genomic evolution and insights into agronomic trait innovations of Sesamum species.</title>
        <authorList>
            <person name="Miao H."/>
            <person name="Wang L."/>
            <person name="Qu L."/>
            <person name="Liu H."/>
            <person name="Sun Y."/>
            <person name="Le M."/>
            <person name="Wang Q."/>
            <person name="Wei S."/>
            <person name="Zheng Y."/>
            <person name="Lin W."/>
            <person name="Duan Y."/>
            <person name="Cao H."/>
            <person name="Xiong S."/>
            <person name="Wang X."/>
            <person name="Wei L."/>
            <person name="Li C."/>
            <person name="Ma Q."/>
            <person name="Ju M."/>
            <person name="Zhao R."/>
            <person name="Li G."/>
            <person name="Mu C."/>
            <person name="Tian Q."/>
            <person name="Mei H."/>
            <person name="Zhang T."/>
            <person name="Gao T."/>
            <person name="Zhang H."/>
        </authorList>
    </citation>
    <scope>NUCLEOTIDE SEQUENCE</scope>
    <source>
        <strain evidence="1">KEN8</strain>
    </source>
</reference>
<dbReference type="PANTHER" id="PTHR15140">
    <property type="entry name" value="TUBULIN-SPECIFIC CHAPERONE E"/>
    <property type="match status" value="1"/>
</dbReference>
<protein>
    <recommendedName>
        <fullName evidence="2">Disease resistance protein</fullName>
    </recommendedName>
</protein>
<proteinExistence type="predicted"/>
<sequence>MPQLRHLTVAGRAVLPDPIVTQDSIVMQNLQTLSNIRNFRCTMDIIKRVPNLKKLRICYFGEDRSAEWSYYCLHNVVRLPKLETLFLEVEDFLSLKNITFPTSLKKLTLMYCSIPWEEITVIGSLPNLEVLKLHYNAVKGPEWSQVEGQFLRLKVLGIWKSDLVRLESRKYALS</sequence>
<dbReference type="AlphaFoldDB" id="A0AAW2NH27"/>
<gene>
    <name evidence="1" type="ORF">Scaly_1910900</name>
</gene>
<dbReference type="InterPro" id="IPR032675">
    <property type="entry name" value="LRR_dom_sf"/>
</dbReference>